<gene>
    <name evidence="7" type="ORF">SAMN05445060_3687</name>
</gene>
<dbReference type="Gene3D" id="3.40.50.1820">
    <property type="entry name" value="alpha/beta hydrolase"/>
    <property type="match status" value="1"/>
</dbReference>
<dbReference type="PANTHER" id="PTHR33630">
    <property type="entry name" value="CUTINASE RV1984C-RELATED-RELATED"/>
    <property type="match status" value="1"/>
</dbReference>
<dbReference type="InterPro" id="IPR029058">
    <property type="entry name" value="AB_hydrolase_fold"/>
</dbReference>
<evidence type="ECO:0000256" key="4">
    <source>
        <dbReference type="ARBA" id="ARBA00023157"/>
    </source>
</evidence>
<dbReference type="EMBL" id="FTNT01000013">
    <property type="protein sequence ID" value="SIS21157.1"/>
    <property type="molecule type" value="Genomic_DNA"/>
</dbReference>
<evidence type="ECO:0000256" key="6">
    <source>
        <dbReference type="SAM" id="Phobius"/>
    </source>
</evidence>
<dbReference type="PANTHER" id="PTHR33630:SF9">
    <property type="entry name" value="CUTINASE 4"/>
    <property type="match status" value="1"/>
</dbReference>
<keyword evidence="2" id="KW-0719">Serine esterase</keyword>
<dbReference type="OrthoDB" id="4423762at2"/>
<reference evidence="7 8" key="1">
    <citation type="submission" date="2017-01" db="EMBL/GenBank/DDBJ databases">
        <authorList>
            <person name="Mah S.A."/>
            <person name="Swanson W.J."/>
            <person name="Moy G.W."/>
            <person name="Vacquier V.D."/>
        </authorList>
    </citation>
    <scope>NUCLEOTIDE SEQUENCE [LARGE SCALE GENOMIC DNA]</scope>
    <source>
        <strain evidence="7 8">CPCC 203464</strain>
    </source>
</reference>
<comment type="similarity">
    <text evidence="1">Belongs to the cutinase family.</text>
</comment>
<evidence type="ECO:0000256" key="2">
    <source>
        <dbReference type="ARBA" id="ARBA00022487"/>
    </source>
</evidence>
<dbReference type="RefSeq" id="WP_076482502.1">
    <property type="nucleotide sequence ID" value="NZ_FTNT01000013.1"/>
</dbReference>
<dbReference type="AlphaFoldDB" id="A0A1N7H8G3"/>
<keyword evidence="6" id="KW-1133">Transmembrane helix</keyword>
<keyword evidence="6" id="KW-0812">Transmembrane</keyword>
<dbReference type="STRING" id="1344003.SAMN05445060_3687"/>
<feature type="region of interest" description="Disordered" evidence="5">
    <location>
        <begin position="41"/>
        <end position="66"/>
    </location>
</feature>
<protein>
    <submittedName>
        <fullName evidence="7">Cutinase</fullName>
    </submittedName>
</protein>
<dbReference type="InterPro" id="IPR000675">
    <property type="entry name" value="Cutinase/axe"/>
</dbReference>
<name>A0A1N7H8G3_9NOCA</name>
<proteinExistence type="inferred from homology"/>
<dbReference type="SUPFAM" id="SSF53474">
    <property type="entry name" value="alpha/beta-Hydrolases"/>
    <property type="match status" value="1"/>
</dbReference>
<keyword evidence="3" id="KW-0378">Hydrolase</keyword>
<evidence type="ECO:0000256" key="3">
    <source>
        <dbReference type="ARBA" id="ARBA00022801"/>
    </source>
</evidence>
<keyword evidence="8" id="KW-1185">Reference proteome</keyword>
<organism evidence="7 8">
    <name type="scientific">Williamsia sterculiae</name>
    <dbReference type="NCBI Taxonomy" id="1344003"/>
    <lineage>
        <taxon>Bacteria</taxon>
        <taxon>Bacillati</taxon>
        <taxon>Actinomycetota</taxon>
        <taxon>Actinomycetes</taxon>
        <taxon>Mycobacteriales</taxon>
        <taxon>Nocardiaceae</taxon>
        <taxon>Williamsia</taxon>
    </lineage>
</organism>
<dbReference type="Proteomes" id="UP000186218">
    <property type="component" value="Unassembled WGS sequence"/>
</dbReference>
<evidence type="ECO:0000313" key="8">
    <source>
        <dbReference type="Proteomes" id="UP000186218"/>
    </source>
</evidence>
<evidence type="ECO:0000256" key="5">
    <source>
        <dbReference type="SAM" id="MobiDB-lite"/>
    </source>
</evidence>
<feature type="compositionally biased region" description="Pro residues" evidence="5">
    <location>
        <begin position="41"/>
        <end position="50"/>
    </location>
</feature>
<dbReference type="SMART" id="SM01110">
    <property type="entry name" value="Cutinase"/>
    <property type="match status" value="1"/>
</dbReference>
<sequence>MARRRRSRKLLAVLLGLAALAIIAIVLVIILIISLLTPGPNLPGPRPTQPPSSSTPGRPTAQPADCPDVQTIVIPGTWESSATDDPENPHANPNSLLLKVSKPLADAYPSSRTDVWTVPYVAQFRNPTNLGDRQVNYDVSRAQGYDRARAKIVDVHQRCGLTSFVLLGFSQGAVIAGDLATQIGNDRGVVPADQVIGVGLIADGRREPGQAQSVGPDPKGVGAEVALGAFGGIVGGTTMTGSRPGGFGDLKDRTYSLCAPGDLICDSPTIANPIEGLSKIAGALNNPIHAMYNTTRYWNDDGQSAVRWMSGWVTGVVKDAPKPPHN</sequence>
<feature type="compositionally biased region" description="Low complexity" evidence="5">
    <location>
        <begin position="51"/>
        <end position="60"/>
    </location>
</feature>
<keyword evidence="6" id="KW-0472">Membrane</keyword>
<evidence type="ECO:0000313" key="7">
    <source>
        <dbReference type="EMBL" id="SIS21157.1"/>
    </source>
</evidence>
<keyword evidence="4" id="KW-1015">Disulfide bond</keyword>
<dbReference type="Pfam" id="PF01083">
    <property type="entry name" value="Cutinase"/>
    <property type="match status" value="1"/>
</dbReference>
<dbReference type="GO" id="GO:0052689">
    <property type="term" value="F:carboxylic ester hydrolase activity"/>
    <property type="evidence" value="ECO:0007669"/>
    <property type="project" value="UniProtKB-KW"/>
</dbReference>
<accession>A0A1N7H8G3</accession>
<feature type="transmembrane region" description="Helical" evidence="6">
    <location>
        <begin position="12"/>
        <end position="36"/>
    </location>
</feature>
<evidence type="ECO:0000256" key="1">
    <source>
        <dbReference type="ARBA" id="ARBA00007534"/>
    </source>
</evidence>